<protein>
    <submittedName>
        <fullName evidence="2">PilZ domain-containing protein</fullName>
    </submittedName>
</protein>
<dbReference type="AlphaFoldDB" id="A0A395LVB1"/>
<keyword evidence="3" id="KW-1185">Reference proteome</keyword>
<organism evidence="2 3">
    <name type="scientific">Alteriqipengyuania lutimaris</name>
    <dbReference type="NCBI Taxonomy" id="1538146"/>
    <lineage>
        <taxon>Bacteria</taxon>
        <taxon>Pseudomonadati</taxon>
        <taxon>Pseudomonadota</taxon>
        <taxon>Alphaproteobacteria</taxon>
        <taxon>Sphingomonadales</taxon>
        <taxon>Erythrobacteraceae</taxon>
        <taxon>Alteriqipengyuania</taxon>
    </lineage>
</organism>
<proteinExistence type="predicted"/>
<comment type="caution">
    <text evidence="2">The sequence shown here is derived from an EMBL/GenBank/DDBJ whole genome shotgun (WGS) entry which is preliminary data.</text>
</comment>
<reference evidence="2 3" key="1">
    <citation type="submission" date="2018-07" db="EMBL/GenBank/DDBJ databases">
        <title>Erythrobacter nanhaiensis sp. nov., a novel member of the genus Erythrobacter isolated from the South China Sea.</title>
        <authorList>
            <person name="Chen X."/>
            <person name="Liu J."/>
        </authorList>
    </citation>
    <scope>NUCLEOTIDE SEQUENCE [LARGE SCALE GENOMIC DNA]</scope>
    <source>
        <strain evidence="2 3">S-5</strain>
    </source>
</reference>
<dbReference type="Pfam" id="PF07238">
    <property type="entry name" value="PilZ"/>
    <property type="match status" value="2"/>
</dbReference>
<dbReference type="Proteomes" id="UP000254101">
    <property type="component" value="Unassembled WGS sequence"/>
</dbReference>
<feature type="domain" description="PilZ" evidence="1">
    <location>
        <begin position="32"/>
        <end position="107"/>
    </location>
</feature>
<dbReference type="GO" id="GO:0035438">
    <property type="term" value="F:cyclic-di-GMP binding"/>
    <property type="evidence" value="ECO:0007669"/>
    <property type="project" value="InterPro"/>
</dbReference>
<dbReference type="SUPFAM" id="SSF141371">
    <property type="entry name" value="PilZ domain-like"/>
    <property type="match status" value="1"/>
</dbReference>
<evidence type="ECO:0000313" key="3">
    <source>
        <dbReference type="Proteomes" id="UP000254101"/>
    </source>
</evidence>
<evidence type="ECO:0000259" key="1">
    <source>
        <dbReference type="Pfam" id="PF07238"/>
    </source>
</evidence>
<accession>A0A395LVB1</accession>
<dbReference type="RefSeq" id="WP_115492593.1">
    <property type="nucleotide sequence ID" value="NZ_JACHWW010000001.1"/>
</dbReference>
<name>A0A395LVB1_9SPHN</name>
<dbReference type="InterPro" id="IPR009875">
    <property type="entry name" value="PilZ_domain"/>
</dbReference>
<gene>
    <name evidence="2" type="ORF">DL238_12670</name>
</gene>
<feature type="domain" description="PilZ" evidence="1">
    <location>
        <begin position="128"/>
        <end position="204"/>
    </location>
</feature>
<dbReference type="OrthoDB" id="7508603at2"/>
<sequence>MTREPITAVPHHLLGASSFETDAMPVRAPLPRHERTVALLMLGRIWRGGSDAICRIRNVSAGGMRIDTCLALEEGERVTVEARNAQRIEGRVAWTGFHSAGIAFAASVDSEALLLPPVGPSGARVATRSPRFKASVVAHFQSGSRLEKMRVIDISLGGCRVESNASFPRDLEGTLAIPGLMPLACAGRWTTGNRSGLTFVTRPDFAAFAQWLEAPDHRFAGTAVLAAPAAPTPPPAAHLAAFDLPQAMPFSRLRSC</sequence>
<evidence type="ECO:0000313" key="2">
    <source>
        <dbReference type="EMBL" id="RDS78370.1"/>
    </source>
</evidence>
<dbReference type="EMBL" id="QRBB01000001">
    <property type="protein sequence ID" value="RDS78370.1"/>
    <property type="molecule type" value="Genomic_DNA"/>
</dbReference>